<evidence type="ECO:0000313" key="8">
    <source>
        <dbReference type="Proteomes" id="UP001596150"/>
    </source>
</evidence>
<organism evidence="7 8">
    <name type="scientific">Kaistia terrae</name>
    <dbReference type="NCBI Taxonomy" id="537017"/>
    <lineage>
        <taxon>Bacteria</taxon>
        <taxon>Pseudomonadati</taxon>
        <taxon>Pseudomonadota</taxon>
        <taxon>Alphaproteobacteria</taxon>
        <taxon>Hyphomicrobiales</taxon>
        <taxon>Kaistiaceae</taxon>
        <taxon>Kaistia</taxon>
    </lineage>
</organism>
<comment type="caution">
    <text evidence="7">The sequence shown here is derived from an EMBL/GenBank/DDBJ whole genome shotgun (WGS) entry which is preliminary data.</text>
</comment>
<dbReference type="Pfam" id="PF08352">
    <property type="entry name" value="oligo_HPY"/>
    <property type="match status" value="1"/>
</dbReference>
<dbReference type="PANTHER" id="PTHR43776">
    <property type="entry name" value="TRANSPORT ATP-BINDING PROTEIN"/>
    <property type="match status" value="1"/>
</dbReference>
<gene>
    <name evidence="7" type="ORF">ACFPP9_08410</name>
</gene>
<sequence length="326" mass="36132">MGAQPLIRVEKLQKHFPIRLGAFGERAVTVHALDDATFDIAEGETLSLVGESGCGKSTTGFAILNLHRPTAGRVVYQGRDIATLDEKAMRPIRRDLQIVFQDPYSTLNPRMTVGDAVGEPILFHGLCKRSELPHRIERLLADVGLPPRFAQRYPHELSGGQRQRVAIARALACQPKFIVCDEAISALDVSIQAQIINLLLDLQEKYGLTYLFIAHDLAVVRHISTRVGVMYLGRLAELGTRDQLFGEPLHPYTKALMSAVPEADPVAERNRHRQILEGDVPSPLNPPPGCRFHTRCPIAMAECRTIVPEWRDRGEGHFVACHAVPA</sequence>
<dbReference type="EMBL" id="JBHSML010000003">
    <property type="protein sequence ID" value="MFC5515787.1"/>
    <property type="molecule type" value="Genomic_DNA"/>
</dbReference>
<dbReference type="SUPFAM" id="SSF52540">
    <property type="entry name" value="P-loop containing nucleoside triphosphate hydrolases"/>
    <property type="match status" value="1"/>
</dbReference>
<dbReference type="Proteomes" id="UP001596150">
    <property type="component" value="Unassembled WGS sequence"/>
</dbReference>
<dbReference type="InterPro" id="IPR003439">
    <property type="entry name" value="ABC_transporter-like_ATP-bd"/>
</dbReference>
<dbReference type="Gene3D" id="3.40.50.300">
    <property type="entry name" value="P-loop containing nucleotide triphosphate hydrolases"/>
    <property type="match status" value="1"/>
</dbReference>
<dbReference type="PANTHER" id="PTHR43776:SF7">
    <property type="entry name" value="D,D-DIPEPTIDE TRANSPORT ATP-BINDING PROTEIN DDPF-RELATED"/>
    <property type="match status" value="1"/>
</dbReference>
<evidence type="ECO:0000256" key="4">
    <source>
        <dbReference type="ARBA" id="ARBA00022741"/>
    </source>
</evidence>
<dbReference type="CDD" id="cd03257">
    <property type="entry name" value="ABC_NikE_OppD_transporters"/>
    <property type="match status" value="1"/>
</dbReference>
<evidence type="ECO:0000259" key="6">
    <source>
        <dbReference type="PROSITE" id="PS50893"/>
    </source>
</evidence>
<evidence type="ECO:0000256" key="5">
    <source>
        <dbReference type="ARBA" id="ARBA00022840"/>
    </source>
</evidence>
<evidence type="ECO:0000256" key="1">
    <source>
        <dbReference type="ARBA" id="ARBA00004417"/>
    </source>
</evidence>
<dbReference type="GO" id="GO:0005524">
    <property type="term" value="F:ATP binding"/>
    <property type="evidence" value="ECO:0007669"/>
    <property type="project" value="UniProtKB-KW"/>
</dbReference>
<name>A0ABW0PVR5_9HYPH</name>
<dbReference type="NCBIfam" id="TIGR01727">
    <property type="entry name" value="oligo_HPY"/>
    <property type="match status" value="1"/>
</dbReference>
<reference evidence="8" key="1">
    <citation type="journal article" date="2019" name="Int. J. Syst. Evol. Microbiol.">
        <title>The Global Catalogue of Microorganisms (GCM) 10K type strain sequencing project: providing services to taxonomists for standard genome sequencing and annotation.</title>
        <authorList>
            <consortium name="The Broad Institute Genomics Platform"/>
            <consortium name="The Broad Institute Genome Sequencing Center for Infectious Disease"/>
            <person name="Wu L."/>
            <person name="Ma J."/>
        </authorList>
    </citation>
    <scope>NUCLEOTIDE SEQUENCE [LARGE SCALE GENOMIC DNA]</scope>
    <source>
        <strain evidence="8">KACC 12633</strain>
    </source>
</reference>
<protein>
    <submittedName>
        <fullName evidence="7">ABC transporter ATP-binding protein</fullName>
    </submittedName>
</protein>
<dbReference type="PROSITE" id="PS50893">
    <property type="entry name" value="ABC_TRANSPORTER_2"/>
    <property type="match status" value="1"/>
</dbReference>
<dbReference type="PROSITE" id="PS00211">
    <property type="entry name" value="ABC_TRANSPORTER_1"/>
    <property type="match status" value="1"/>
</dbReference>
<dbReference type="Pfam" id="PF00005">
    <property type="entry name" value="ABC_tran"/>
    <property type="match status" value="1"/>
</dbReference>
<comment type="similarity">
    <text evidence="2">Belongs to the ABC transporter superfamily.</text>
</comment>
<evidence type="ECO:0000256" key="3">
    <source>
        <dbReference type="ARBA" id="ARBA00022448"/>
    </source>
</evidence>
<dbReference type="InterPro" id="IPR013563">
    <property type="entry name" value="Oligopep_ABC_C"/>
</dbReference>
<dbReference type="InterPro" id="IPR003593">
    <property type="entry name" value="AAA+_ATPase"/>
</dbReference>
<evidence type="ECO:0000313" key="7">
    <source>
        <dbReference type="EMBL" id="MFC5515787.1"/>
    </source>
</evidence>
<accession>A0ABW0PVR5</accession>
<keyword evidence="5 7" id="KW-0067">ATP-binding</keyword>
<dbReference type="InterPro" id="IPR050319">
    <property type="entry name" value="ABC_transp_ATP-bind"/>
</dbReference>
<keyword evidence="4" id="KW-0547">Nucleotide-binding</keyword>
<dbReference type="InterPro" id="IPR027417">
    <property type="entry name" value="P-loop_NTPase"/>
</dbReference>
<dbReference type="RefSeq" id="WP_266342438.1">
    <property type="nucleotide sequence ID" value="NZ_JAPKNH010000001.1"/>
</dbReference>
<proteinExistence type="inferred from homology"/>
<feature type="domain" description="ABC transporter" evidence="6">
    <location>
        <begin position="7"/>
        <end position="257"/>
    </location>
</feature>
<keyword evidence="3" id="KW-0813">Transport</keyword>
<dbReference type="SMART" id="SM00382">
    <property type="entry name" value="AAA"/>
    <property type="match status" value="1"/>
</dbReference>
<evidence type="ECO:0000256" key="2">
    <source>
        <dbReference type="ARBA" id="ARBA00005417"/>
    </source>
</evidence>
<dbReference type="InterPro" id="IPR017871">
    <property type="entry name" value="ABC_transporter-like_CS"/>
</dbReference>
<comment type="subcellular location">
    <subcellularLocation>
        <location evidence="1">Cell inner membrane</location>
        <topology evidence="1">Peripheral membrane protein</topology>
    </subcellularLocation>
</comment>
<keyword evidence="8" id="KW-1185">Reference proteome</keyword>